<protein>
    <submittedName>
        <fullName evidence="2">Uncharacterized protein</fullName>
    </submittedName>
</protein>
<dbReference type="AlphaFoldDB" id="V8N5A7"/>
<comment type="caution">
    <text evidence="2">The sequence shown here is derived from an EMBL/GenBank/DDBJ whole genome shotgun (WGS) entry which is preliminary data.</text>
</comment>
<name>V8N5A7_OPHHA</name>
<keyword evidence="3" id="KW-1185">Reference proteome</keyword>
<feature type="compositionally biased region" description="Basic and acidic residues" evidence="1">
    <location>
        <begin position="79"/>
        <end position="88"/>
    </location>
</feature>
<dbReference type="EMBL" id="AZIM01008827">
    <property type="protein sequence ID" value="ETE57315.1"/>
    <property type="molecule type" value="Genomic_DNA"/>
</dbReference>
<accession>V8N5A7</accession>
<sequence length="126" mass="14360">MNDPMSHSQELETNEEFTSFQKEEKKEYVDDENIPMSSHSWLWKKKRNAIFPTVGSKSESKTGAWIQTDFPSSSQISEEGLRNNEESKSQSNIISWISLPGSVTDVIEEIQAHPTKNIAMEEETGH</sequence>
<evidence type="ECO:0000313" key="2">
    <source>
        <dbReference type="EMBL" id="ETE57315.1"/>
    </source>
</evidence>
<proteinExistence type="predicted"/>
<dbReference type="OrthoDB" id="3176171at2759"/>
<feature type="region of interest" description="Disordered" evidence="1">
    <location>
        <begin position="54"/>
        <end position="90"/>
    </location>
</feature>
<dbReference type="Proteomes" id="UP000018936">
    <property type="component" value="Unassembled WGS sequence"/>
</dbReference>
<evidence type="ECO:0000313" key="3">
    <source>
        <dbReference type="Proteomes" id="UP000018936"/>
    </source>
</evidence>
<evidence type="ECO:0000256" key="1">
    <source>
        <dbReference type="SAM" id="MobiDB-lite"/>
    </source>
</evidence>
<gene>
    <name evidence="2" type="ORF">L345_16972</name>
</gene>
<feature type="non-terminal residue" evidence="2">
    <location>
        <position position="126"/>
    </location>
</feature>
<feature type="non-terminal residue" evidence="2">
    <location>
        <position position="1"/>
    </location>
</feature>
<reference evidence="2 3" key="1">
    <citation type="journal article" date="2013" name="Proc. Natl. Acad. Sci. U.S.A.">
        <title>The king cobra genome reveals dynamic gene evolution and adaptation in the snake venom system.</title>
        <authorList>
            <person name="Vonk F.J."/>
            <person name="Casewell N.R."/>
            <person name="Henkel C.V."/>
            <person name="Heimberg A.M."/>
            <person name="Jansen H.J."/>
            <person name="McCleary R.J."/>
            <person name="Kerkkamp H.M."/>
            <person name="Vos R.A."/>
            <person name="Guerreiro I."/>
            <person name="Calvete J.J."/>
            <person name="Wuster W."/>
            <person name="Woods A.E."/>
            <person name="Logan J.M."/>
            <person name="Harrison R.A."/>
            <person name="Castoe T.A."/>
            <person name="de Koning A.P."/>
            <person name="Pollock D.D."/>
            <person name="Yandell M."/>
            <person name="Calderon D."/>
            <person name="Renjifo C."/>
            <person name="Currier R.B."/>
            <person name="Salgado D."/>
            <person name="Pla D."/>
            <person name="Sanz L."/>
            <person name="Hyder A.S."/>
            <person name="Ribeiro J.M."/>
            <person name="Arntzen J.W."/>
            <person name="van den Thillart G.E."/>
            <person name="Boetzer M."/>
            <person name="Pirovano W."/>
            <person name="Dirks R.P."/>
            <person name="Spaink H.P."/>
            <person name="Duboule D."/>
            <person name="McGlinn E."/>
            <person name="Kini R.M."/>
            <person name="Richardson M.K."/>
        </authorList>
    </citation>
    <scope>NUCLEOTIDE SEQUENCE</scope>
    <source>
        <tissue evidence="2">Blood</tissue>
    </source>
</reference>
<feature type="region of interest" description="Disordered" evidence="1">
    <location>
        <begin position="1"/>
        <end position="31"/>
    </location>
</feature>
<organism evidence="2 3">
    <name type="scientific">Ophiophagus hannah</name>
    <name type="common">King cobra</name>
    <name type="synonym">Naja hannah</name>
    <dbReference type="NCBI Taxonomy" id="8665"/>
    <lineage>
        <taxon>Eukaryota</taxon>
        <taxon>Metazoa</taxon>
        <taxon>Chordata</taxon>
        <taxon>Craniata</taxon>
        <taxon>Vertebrata</taxon>
        <taxon>Euteleostomi</taxon>
        <taxon>Lepidosauria</taxon>
        <taxon>Squamata</taxon>
        <taxon>Bifurcata</taxon>
        <taxon>Unidentata</taxon>
        <taxon>Episquamata</taxon>
        <taxon>Toxicofera</taxon>
        <taxon>Serpentes</taxon>
        <taxon>Colubroidea</taxon>
        <taxon>Elapidae</taxon>
        <taxon>Elapinae</taxon>
        <taxon>Ophiophagus</taxon>
    </lineage>
</organism>